<dbReference type="EMBL" id="GBRH01227428">
    <property type="protein sequence ID" value="JAD70467.1"/>
    <property type="molecule type" value="Transcribed_RNA"/>
</dbReference>
<evidence type="ECO:0000313" key="2">
    <source>
        <dbReference type="EMBL" id="JAD70467.1"/>
    </source>
</evidence>
<sequence length="85" mass="9530">MLISRENKNPLPPLIFSPSRKSQAAACNLRWRTTIAAAARISTVKEPRHAPPLQAARRRSLLSSPALRYPQPAQWSPRRHPCPVS</sequence>
<dbReference type="AlphaFoldDB" id="A0A0A9CG39"/>
<feature type="compositionally biased region" description="Low complexity" evidence="1">
    <location>
        <begin position="51"/>
        <end position="70"/>
    </location>
</feature>
<organism evidence="2">
    <name type="scientific">Arundo donax</name>
    <name type="common">Giant reed</name>
    <name type="synonym">Donax arundinaceus</name>
    <dbReference type="NCBI Taxonomy" id="35708"/>
    <lineage>
        <taxon>Eukaryota</taxon>
        <taxon>Viridiplantae</taxon>
        <taxon>Streptophyta</taxon>
        <taxon>Embryophyta</taxon>
        <taxon>Tracheophyta</taxon>
        <taxon>Spermatophyta</taxon>
        <taxon>Magnoliopsida</taxon>
        <taxon>Liliopsida</taxon>
        <taxon>Poales</taxon>
        <taxon>Poaceae</taxon>
        <taxon>PACMAD clade</taxon>
        <taxon>Arundinoideae</taxon>
        <taxon>Arundineae</taxon>
        <taxon>Arundo</taxon>
    </lineage>
</organism>
<protein>
    <submittedName>
        <fullName evidence="2">Uncharacterized protein</fullName>
    </submittedName>
</protein>
<proteinExistence type="predicted"/>
<reference evidence="2" key="2">
    <citation type="journal article" date="2015" name="Data Brief">
        <title>Shoot transcriptome of the giant reed, Arundo donax.</title>
        <authorList>
            <person name="Barrero R.A."/>
            <person name="Guerrero F.D."/>
            <person name="Moolhuijzen P."/>
            <person name="Goolsby J.A."/>
            <person name="Tidwell J."/>
            <person name="Bellgard S.E."/>
            <person name="Bellgard M.I."/>
        </authorList>
    </citation>
    <scope>NUCLEOTIDE SEQUENCE</scope>
    <source>
        <tissue evidence="2">Shoot tissue taken approximately 20 cm above the soil surface</tissue>
    </source>
</reference>
<accession>A0A0A9CG39</accession>
<name>A0A0A9CG39_ARUDO</name>
<feature type="region of interest" description="Disordered" evidence="1">
    <location>
        <begin position="41"/>
        <end position="85"/>
    </location>
</feature>
<reference evidence="2" key="1">
    <citation type="submission" date="2014-09" db="EMBL/GenBank/DDBJ databases">
        <authorList>
            <person name="Magalhaes I.L.F."/>
            <person name="Oliveira U."/>
            <person name="Santos F.R."/>
            <person name="Vidigal T.H.D.A."/>
            <person name="Brescovit A.D."/>
            <person name="Santos A.J."/>
        </authorList>
    </citation>
    <scope>NUCLEOTIDE SEQUENCE</scope>
    <source>
        <tissue evidence="2">Shoot tissue taken approximately 20 cm above the soil surface</tissue>
    </source>
</reference>
<evidence type="ECO:0000256" key="1">
    <source>
        <dbReference type="SAM" id="MobiDB-lite"/>
    </source>
</evidence>